<keyword evidence="1" id="KW-0472">Membrane</keyword>
<dbReference type="InterPro" id="IPR025588">
    <property type="entry name" value="YcxB-like_C"/>
</dbReference>
<sequence length="163" mass="18412">MDITATFRLSQADLRRAIRNSPGIRTISIFCVLLFLLGLFDQAFGSKPEIWLLIAGPALLAFMELVGVRLAAKKSASLLATPWTVRITEENFTLHTGTSRAEVDWSAYRQVTARSGFWYLQQTNKAVAFVPQRAFDEARLAQVSAFFAHRLPPLKHPWYRPFG</sequence>
<dbReference type="Proteomes" id="UP001500305">
    <property type="component" value="Unassembled WGS sequence"/>
</dbReference>
<reference evidence="4" key="1">
    <citation type="journal article" date="2019" name="Int. J. Syst. Evol. Microbiol.">
        <title>The Global Catalogue of Microorganisms (GCM) 10K type strain sequencing project: providing services to taxonomists for standard genome sequencing and annotation.</title>
        <authorList>
            <consortium name="The Broad Institute Genomics Platform"/>
            <consortium name="The Broad Institute Genome Sequencing Center for Infectious Disease"/>
            <person name="Wu L."/>
            <person name="Ma J."/>
        </authorList>
    </citation>
    <scope>NUCLEOTIDE SEQUENCE [LARGE SCALE GENOMIC DNA]</scope>
    <source>
        <strain evidence="4">JCM 7356</strain>
    </source>
</reference>
<feature type="transmembrane region" description="Helical" evidence="1">
    <location>
        <begin position="24"/>
        <end position="44"/>
    </location>
</feature>
<protein>
    <recommendedName>
        <fullName evidence="2">YcxB-like C-terminal domain-containing protein</fullName>
    </recommendedName>
</protein>
<evidence type="ECO:0000313" key="3">
    <source>
        <dbReference type="EMBL" id="GAA2228454.1"/>
    </source>
</evidence>
<evidence type="ECO:0000256" key="1">
    <source>
        <dbReference type="SAM" id="Phobius"/>
    </source>
</evidence>
<feature type="domain" description="YcxB-like C-terminal" evidence="2">
    <location>
        <begin position="87"/>
        <end position="146"/>
    </location>
</feature>
<dbReference type="RefSeq" id="WP_344634522.1">
    <property type="nucleotide sequence ID" value="NZ_BAAATR010000002.1"/>
</dbReference>
<feature type="transmembrane region" description="Helical" evidence="1">
    <location>
        <begin position="50"/>
        <end position="72"/>
    </location>
</feature>
<keyword evidence="4" id="KW-1185">Reference proteome</keyword>
<dbReference type="EMBL" id="BAAATR010000002">
    <property type="protein sequence ID" value="GAA2228454.1"/>
    <property type="molecule type" value="Genomic_DNA"/>
</dbReference>
<evidence type="ECO:0000259" key="2">
    <source>
        <dbReference type="Pfam" id="PF14317"/>
    </source>
</evidence>
<organism evidence="3 4">
    <name type="scientific">Kitasatospora cystarginea</name>
    <dbReference type="NCBI Taxonomy" id="58350"/>
    <lineage>
        <taxon>Bacteria</taxon>
        <taxon>Bacillati</taxon>
        <taxon>Actinomycetota</taxon>
        <taxon>Actinomycetes</taxon>
        <taxon>Kitasatosporales</taxon>
        <taxon>Streptomycetaceae</taxon>
        <taxon>Kitasatospora</taxon>
    </lineage>
</organism>
<comment type="caution">
    <text evidence="3">The sequence shown here is derived from an EMBL/GenBank/DDBJ whole genome shotgun (WGS) entry which is preliminary data.</text>
</comment>
<gene>
    <name evidence="3" type="ORF">GCM10010430_05200</name>
</gene>
<evidence type="ECO:0000313" key="4">
    <source>
        <dbReference type="Proteomes" id="UP001500305"/>
    </source>
</evidence>
<keyword evidence="1" id="KW-0812">Transmembrane</keyword>
<accession>A0ABP5Q819</accession>
<dbReference type="Pfam" id="PF14317">
    <property type="entry name" value="YcxB"/>
    <property type="match status" value="1"/>
</dbReference>
<name>A0ABP5Q819_9ACTN</name>
<proteinExistence type="predicted"/>
<keyword evidence="1" id="KW-1133">Transmembrane helix</keyword>